<proteinExistence type="predicted"/>
<organism evidence="1 2">
    <name type="scientific">Adhaeribacter soli</name>
    <dbReference type="NCBI Taxonomy" id="2607655"/>
    <lineage>
        <taxon>Bacteria</taxon>
        <taxon>Pseudomonadati</taxon>
        <taxon>Bacteroidota</taxon>
        <taxon>Cytophagia</taxon>
        <taxon>Cytophagales</taxon>
        <taxon>Hymenobacteraceae</taxon>
        <taxon>Adhaeribacter</taxon>
    </lineage>
</organism>
<dbReference type="EMBL" id="VTWT01000004">
    <property type="protein sequence ID" value="KAA9338991.1"/>
    <property type="molecule type" value="Genomic_DNA"/>
</dbReference>
<protein>
    <submittedName>
        <fullName evidence="1">Uncharacterized protein</fullName>
    </submittedName>
</protein>
<gene>
    <name evidence="1" type="ORF">F0P94_09375</name>
</gene>
<sequence length="64" mass="6827">MASGKKKVERLISDHHNHSFGSLIALQKFRAVAKNAGLNPAPAAIGFNGRSGSFLRDPGLTPDR</sequence>
<reference evidence="1 2" key="1">
    <citation type="submission" date="2019-09" db="EMBL/GenBank/DDBJ databases">
        <title>Genome sequence of Adhaeribacter sp. M2.</title>
        <authorList>
            <person name="Srinivasan S."/>
        </authorList>
    </citation>
    <scope>NUCLEOTIDE SEQUENCE [LARGE SCALE GENOMIC DNA]</scope>
    <source>
        <strain evidence="1 2">M2</strain>
    </source>
</reference>
<evidence type="ECO:0000313" key="2">
    <source>
        <dbReference type="Proteomes" id="UP000326570"/>
    </source>
</evidence>
<evidence type="ECO:0000313" key="1">
    <source>
        <dbReference type="EMBL" id="KAA9338991.1"/>
    </source>
</evidence>
<name>A0A5N1IXK8_9BACT</name>
<dbReference type="RefSeq" id="WP_150903625.1">
    <property type="nucleotide sequence ID" value="NZ_VTWT01000004.1"/>
</dbReference>
<dbReference type="AlphaFoldDB" id="A0A5N1IXK8"/>
<accession>A0A5N1IXK8</accession>
<comment type="caution">
    <text evidence="1">The sequence shown here is derived from an EMBL/GenBank/DDBJ whole genome shotgun (WGS) entry which is preliminary data.</text>
</comment>
<keyword evidence="2" id="KW-1185">Reference proteome</keyword>
<dbReference type="Proteomes" id="UP000326570">
    <property type="component" value="Unassembled WGS sequence"/>
</dbReference>